<dbReference type="InterPro" id="IPR050697">
    <property type="entry name" value="Adenylyl/Guanylyl_Cyclase_3/4"/>
</dbReference>
<organism evidence="3 4">
    <name type="scientific">Candidatus Sulfobium mesophilum</name>
    <dbReference type="NCBI Taxonomy" id="2016548"/>
    <lineage>
        <taxon>Bacteria</taxon>
        <taxon>Pseudomonadati</taxon>
        <taxon>Nitrospirota</taxon>
        <taxon>Nitrospiria</taxon>
        <taxon>Nitrospirales</taxon>
        <taxon>Nitrospiraceae</taxon>
        <taxon>Candidatus Sulfobium</taxon>
    </lineage>
</organism>
<dbReference type="PROSITE" id="PS50125">
    <property type="entry name" value="GUANYLATE_CYCLASE_2"/>
    <property type="match status" value="1"/>
</dbReference>
<dbReference type="Proteomes" id="UP000245125">
    <property type="component" value="Unassembled WGS sequence"/>
</dbReference>
<dbReference type="GO" id="GO:0009190">
    <property type="term" value="P:cyclic nucleotide biosynthetic process"/>
    <property type="evidence" value="ECO:0007669"/>
    <property type="project" value="InterPro"/>
</dbReference>
<evidence type="ECO:0000313" key="3">
    <source>
        <dbReference type="EMBL" id="SPQ01908.1"/>
    </source>
</evidence>
<feature type="transmembrane region" description="Helical" evidence="1">
    <location>
        <begin position="434"/>
        <end position="455"/>
    </location>
</feature>
<accession>A0A2U3QKI6</accession>
<dbReference type="CDD" id="cd07302">
    <property type="entry name" value="CHD"/>
    <property type="match status" value="1"/>
</dbReference>
<keyword evidence="1" id="KW-0472">Membrane</keyword>
<dbReference type="Pfam" id="PF00211">
    <property type="entry name" value="Guanylate_cyc"/>
    <property type="match status" value="1"/>
</dbReference>
<sequence length="752" mass="83308">MRFHFTKAVLLGFLTGIVGLAVSLLPFGLSLEENLGLDLLFTLRGTRQAPSDVIIVSIDKESANILSLPDDPRKWSHQLHASLTERLAREGAEVIAFDIFFEDSKASDEDRAFSEAIRKAGNVVLSGYLKGENLPLTAKGKNSAGDLTIERLVPPNDALAQSALGIAPFPLPKVPVRVSQYWTFKTGAGGLPSLPVVACQAFNLGIYDEFRRLMEKVAPSKTMKLPRDKNAVVGAKSIEKLVRDLKEIFEYDPLIAERMLKELESGGVSLAGTKKDRIRSLIAMYHGINNRYLNFYGPPRTITTVPYFQIVSTDGREAIGAKQPDINGKAVFVGHSELYRAGQKDGFYTVFSQQNGLDISGVEIAATAFANLLTNQHVEPLGFETRLAIIMMWGILIGSLCRQFPAAIAAMSIVGLGAGYLFFAEYRFKVSGTWYPVVIPLFIQTSFAFFGAVSLKYKDSNKERDRIRKAFGYYLPDGVVDRLSKNIAEIKADSELAYGICLSTDAEQYTALSETMEPKELSGFMNRYYATIFEPIKKHTGVVANVVGDSMLAIWVTANPDSALKDQACLAALDIAEAVHHFNQSSDTSPLPTRIGLHSGYIVLGHIGAADHYEYRPVGDIVNTATRIEGLNKYLGTRILVSEDVISHLEGFLTRELGKFLLLGKSKPIVVHELLCRTDGVNTQKRKICKTFADALDSFRRQSWDEAIQKFYVCIKNRGEDGPSRFYLKLCEQYKMHPPSNAWDGEVYMDKK</sequence>
<keyword evidence="1" id="KW-1133">Transmembrane helix</keyword>
<dbReference type="InterPro" id="IPR029787">
    <property type="entry name" value="Nucleotide_cyclase"/>
</dbReference>
<dbReference type="EMBL" id="OUUY01000130">
    <property type="protein sequence ID" value="SPQ01908.1"/>
    <property type="molecule type" value="Genomic_DNA"/>
</dbReference>
<dbReference type="Gene3D" id="3.30.70.1230">
    <property type="entry name" value="Nucleotide cyclase"/>
    <property type="match status" value="1"/>
</dbReference>
<evidence type="ECO:0000256" key="1">
    <source>
        <dbReference type="SAM" id="Phobius"/>
    </source>
</evidence>
<protein>
    <submittedName>
        <fullName evidence="3">Adenylate/guanylate cyclase with Chase sensor</fullName>
    </submittedName>
</protein>
<dbReference type="SMART" id="SM01080">
    <property type="entry name" value="CHASE2"/>
    <property type="match status" value="1"/>
</dbReference>
<gene>
    <name evidence="3" type="ORF">NBG4_80008</name>
</gene>
<keyword evidence="1" id="KW-0812">Transmembrane</keyword>
<dbReference type="InterPro" id="IPR007890">
    <property type="entry name" value="CHASE2"/>
</dbReference>
<dbReference type="PANTHER" id="PTHR43081">
    <property type="entry name" value="ADENYLATE CYCLASE, TERMINAL-DIFFERENTIATION SPECIFIC-RELATED"/>
    <property type="match status" value="1"/>
</dbReference>
<name>A0A2U3QKI6_9BACT</name>
<feature type="domain" description="Guanylate cyclase" evidence="2">
    <location>
        <begin position="500"/>
        <end position="629"/>
    </location>
</feature>
<dbReference type="SMART" id="SM00044">
    <property type="entry name" value="CYCc"/>
    <property type="match status" value="1"/>
</dbReference>
<evidence type="ECO:0000259" key="2">
    <source>
        <dbReference type="PROSITE" id="PS50125"/>
    </source>
</evidence>
<dbReference type="InterPro" id="IPR001054">
    <property type="entry name" value="A/G_cyclase"/>
</dbReference>
<dbReference type="GO" id="GO:0035556">
    <property type="term" value="P:intracellular signal transduction"/>
    <property type="evidence" value="ECO:0007669"/>
    <property type="project" value="InterPro"/>
</dbReference>
<dbReference type="Pfam" id="PF05226">
    <property type="entry name" value="CHASE2"/>
    <property type="match status" value="1"/>
</dbReference>
<dbReference type="SUPFAM" id="SSF55073">
    <property type="entry name" value="Nucleotide cyclase"/>
    <property type="match status" value="1"/>
</dbReference>
<proteinExistence type="predicted"/>
<dbReference type="AlphaFoldDB" id="A0A2U3QKI6"/>
<dbReference type="PANTHER" id="PTHR43081:SF1">
    <property type="entry name" value="ADENYLATE CYCLASE, TERMINAL-DIFFERENTIATION SPECIFIC"/>
    <property type="match status" value="1"/>
</dbReference>
<dbReference type="GO" id="GO:0004016">
    <property type="term" value="F:adenylate cyclase activity"/>
    <property type="evidence" value="ECO:0007669"/>
    <property type="project" value="UniProtKB-ARBA"/>
</dbReference>
<feature type="transmembrane region" description="Helical" evidence="1">
    <location>
        <begin position="408"/>
        <end position="428"/>
    </location>
</feature>
<keyword evidence="4" id="KW-1185">Reference proteome</keyword>
<reference evidence="4" key="1">
    <citation type="submission" date="2018-03" db="EMBL/GenBank/DDBJ databases">
        <authorList>
            <person name="Zecchin S."/>
        </authorList>
    </citation>
    <scope>NUCLEOTIDE SEQUENCE [LARGE SCALE GENOMIC DNA]</scope>
</reference>
<evidence type="ECO:0000313" key="4">
    <source>
        <dbReference type="Proteomes" id="UP000245125"/>
    </source>
</evidence>
<dbReference type="OrthoDB" id="9806735at2"/>